<dbReference type="SMART" id="SM00365">
    <property type="entry name" value="LRR_SD22"/>
    <property type="match status" value="4"/>
</dbReference>
<dbReference type="Pfam" id="PF13855">
    <property type="entry name" value="LRR_8"/>
    <property type="match status" value="3"/>
</dbReference>
<keyword evidence="4" id="KW-0325">Glycoprotein</keyword>
<feature type="chain" id="PRO_5029841116" evidence="5">
    <location>
        <begin position="27"/>
        <end position="404"/>
    </location>
</feature>
<dbReference type="InterPro" id="IPR032675">
    <property type="entry name" value="LRR_dom_sf"/>
</dbReference>
<organism evidence="6 7">
    <name type="scientific">Nasonia vitripennis</name>
    <name type="common">Parasitic wasp</name>
    <dbReference type="NCBI Taxonomy" id="7425"/>
    <lineage>
        <taxon>Eukaryota</taxon>
        <taxon>Metazoa</taxon>
        <taxon>Ecdysozoa</taxon>
        <taxon>Arthropoda</taxon>
        <taxon>Hexapoda</taxon>
        <taxon>Insecta</taxon>
        <taxon>Pterygota</taxon>
        <taxon>Neoptera</taxon>
        <taxon>Endopterygota</taxon>
        <taxon>Hymenoptera</taxon>
        <taxon>Apocrita</taxon>
        <taxon>Proctotrupomorpha</taxon>
        <taxon>Chalcidoidea</taxon>
        <taxon>Pteromalidae</taxon>
        <taxon>Pteromalinae</taxon>
        <taxon>Nasonia</taxon>
    </lineage>
</organism>
<dbReference type="Proteomes" id="UP000002358">
    <property type="component" value="Unassembled WGS sequence"/>
</dbReference>
<dbReference type="SUPFAM" id="SSF52058">
    <property type="entry name" value="L domain-like"/>
    <property type="match status" value="1"/>
</dbReference>
<dbReference type="EnsemblMetazoa" id="XM_031925182">
    <property type="protein sequence ID" value="XP_031781042"/>
    <property type="gene ID" value="LOC100117118"/>
</dbReference>
<dbReference type="PANTHER" id="PTHR24373">
    <property type="entry name" value="SLIT RELATED LEUCINE-RICH REPEAT NEURONAL PROTEIN"/>
    <property type="match status" value="1"/>
</dbReference>
<dbReference type="SMART" id="SM00369">
    <property type="entry name" value="LRR_TYP"/>
    <property type="match status" value="9"/>
</dbReference>
<dbReference type="InterPro" id="IPR001611">
    <property type="entry name" value="Leu-rich_rpt"/>
</dbReference>
<evidence type="ECO:0000313" key="6">
    <source>
        <dbReference type="EnsemblMetazoa" id="XP_031781042"/>
    </source>
</evidence>
<keyword evidence="1" id="KW-0433">Leucine-rich repeat</keyword>
<evidence type="ECO:0000256" key="5">
    <source>
        <dbReference type="SAM" id="SignalP"/>
    </source>
</evidence>
<dbReference type="InterPro" id="IPR003591">
    <property type="entry name" value="Leu-rich_rpt_typical-subtyp"/>
</dbReference>
<dbReference type="SMR" id="A0A7M7Q3J5"/>
<reference evidence="6" key="1">
    <citation type="submission" date="2021-01" db="UniProtKB">
        <authorList>
            <consortium name="EnsemblMetazoa"/>
        </authorList>
    </citation>
    <scope>IDENTIFICATION</scope>
</reference>
<dbReference type="PROSITE" id="PS51450">
    <property type="entry name" value="LRR"/>
    <property type="match status" value="2"/>
</dbReference>
<sequence length="404" mass="45547">MYLFKQFLISYFFCLLLQSLKIVVEAQNIQQCPNPTEISPCTCSIKKNGLDVICEFTDFNHISKAMDGLKGRQNSIIFYLKLRHNNMPKLQGFVFLGLDIHHLTIHNSSLAVVEETSLSSIGKALTQLDISQNSLASVPSAALKTLHQLLILNINHNKITTIHKKAFEGLDTLEILTLYENKISVIESDAFRGLDKRKLKRLNLGGNELLHIPTSSLSSLDMLKKLEMQENRISVIKEGDFEGLKHLDSLGLAHNQLNEIPARAFSHLTLLNSLELEGNQIIRVDPDAFIGLEENLQYLKLGDNNLHTVPSDALRRLHRLRHLDLRANNISNLLEDSFTGYGDSITFLNLQKNILRTGSVFGQSSERNETRCLLQFHLERVTVITRKYVFRIGNALALGGVETV</sequence>
<evidence type="ECO:0000256" key="1">
    <source>
        <dbReference type="ARBA" id="ARBA00022614"/>
    </source>
</evidence>
<dbReference type="PANTHER" id="PTHR24373:SF398">
    <property type="entry name" value="LEUCINE-RICH REPEAT-CONTAINING G-PROTEIN COUPLED RECEPTOR 6"/>
    <property type="match status" value="1"/>
</dbReference>
<protein>
    <submittedName>
        <fullName evidence="6">Uncharacterized protein</fullName>
    </submittedName>
</protein>
<dbReference type="Gene3D" id="3.80.10.10">
    <property type="entry name" value="Ribonuclease Inhibitor"/>
    <property type="match status" value="2"/>
</dbReference>
<feature type="signal peptide" evidence="5">
    <location>
        <begin position="1"/>
        <end position="26"/>
    </location>
</feature>
<evidence type="ECO:0000256" key="2">
    <source>
        <dbReference type="ARBA" id="ARBA00022729"/>
    </source>
</evidence>
<evidence type="ECO:0000256" key="4">
    <source>
        <dbReference type="ARBA" id="ARBA00023180"/>
    </source>
</evidence>
<proteinExistence type="predicted"/>
<dbReference type="InterPro" id="IPR050328">
    <property type="entry name" value="Dev_Immune_Receptor"/>
</dbReference>
<dbReference type="GO" id="GO:0031012">
    <property type="term" value="C:extracellular matrix"/>
    <property type="evidence" value="ECO:0007669"/>
    <property type="project" value="TreeGrafter"/>
</dbReference>
<dbReference type="AlphaFoldDB" id="A0A7M7Q3J5"/>
<dbReference type="GO" id="GO:0005615">
    <property type="term" value="C:extracellular space"/>
    <property type="evidence" value="ECO:0007669"/>
    <property type="project" value="TreeGrafter"/>
</dbReference>
<evidence type="ECO:0000256" key="3">
    <source>
        <dbReference type="ARBA" id="ARBA00022737"/>
    </source>
</evidence>
<dbReference type="GeneID" id="100117118"/>
<keyword evidence="3" id="KW-0677">Repeat</keyword>
<keyword evidence="7" id="KW-1185">Reference proteome</keyword>
<evidence type="ECO:0000313" key="7">
    <source>
        <dbReference type="Proteomes" id="UP000002358"/>
    </source>
</evidence>
<accession>A0A7M7Q3J5</accession>
<dbReference type="FunFam" id="3.80.10.10:FF:000770">
    <property type="entry name" value="Uncharacterized protein"/>
    <property type="match status" value="1"/>
</dbReference>
<dbReference type="RefSeq" id="XP_031781042.1">
    <property type="nucleotide sequence ID" value="XM_031925182.2"/>
</dbReference>
<keyword evidence="2 5" id="KW-0732">Signal</keyword>
<name>A0A7M7Q3J5_NASVI</name>